<comment type="subcellular location">
    <subcellularLocation>
        <location evidence="1">Membrane</location>
        <topology evidence="1">Multi-pass membrane protein</topology>
    </subcellularLocation>
</comment>
<gene>
    <name evidence="7" type="ORF">B0H16DRAFT_1715541</name>
</gene>
<keyword evidence="8" id="KW-1185">Reference proteome</keyword>
<dbReference type="EMBL" id="JARKIB010000017">
    <property type="protein sequence ID" value="KAJ7769900.1"/>
    <property type="molecule type" value="Genomic_DNA"/>
</dbReference>
<sequence length="326" mass="36237">MTRLGRFLLLAAFSATVLAADGNTTASDANTQPIGGYVPKKAPAVLALVLYLISGAVHWFLQDFVTATPRQRSMLILPLGMTAMAIGFVLRLIYSNPPFTVGKYTVMQLFILLSPCLFLATDYMLLSHLAKSFDAEVADRSLVIRHSRITKIFVWSDVATFLLQSGGSGISASHNPNTAKLGTDIALVGLVLQALSFGLFTIILLIFAFRVKKYFPNIWYPKNPRPFKILSRDPIDDWRILFYMMCVTCVGILIRSIFRVAEFAGGYSGYITTHEGFFYIFDALPLWISMTLYCFVWPARALMERPGHMELTTKSFLPAPPGAYSA</sequence>
<proteinExistence type="predicted"/>
<dbReference type="GO" id="GO:0016020">
    <property type="term" value="C:membrane"/>
    <property type="evidence" value="ECO:0007669"/>
    <property type="project" value="UniProtKB-SubCell"/>
</dbReference>
<protein>
    <submittedName>
        <fullName evidence="7">RTA1 like protein-domain-containing protein</fullName>
    </submittedName>
</protein>
<evidence type="ECO:0000313" key="7">
    <source>
        <dbReference type="EMBL" id="KAJ7769900.1"/>
    </source>
</evidence>
<keyword evidence="2 5" id="KW-0812">Transmembrane</keyword>
<feature type="transmembrane region" description="Helical" evidence="5">
    <location>
        <begin position="185"/>
        <end position="209"/>
    </location>
</feature>
<evidence type="ECO:0000256" key="5">
    <source>
        <dbReference type="SAM" id="Phobius"/>
    </source>
</evidence>
<reference evidence="7" key="1">
    <citation type="submission" date="2023-03" db="EMBL/GenBank/DDBJ databases">
        <title>Massive genome expansion in bonnet fungi (Mycena s.s.) driven by repeated elements and novel gene families across ecological guilds.</title>
        <authorList>
            <consortium name="Lawrence Berkeley National Laboratory"/>
            <person name="Harder C.B."/>
            <person name="Miyauchi S."/>
            <person name="Viragh M."/>
            <person name="Kuo A."/>
            <person name="Thoen E."/>
            <person name="Andreopoulos B."/>
            <person name="Lu D."/>
            <person name="Skrede I."/>
            <person name="Drula E."/>
            <person name="Henrissat B."/>
            <person name="Morin E."/>
            <person name="Kohler A."/>
            <person name="Barry K."/>
            <person name="LaButti K."/>
            <person name="Morin E."/>
            <person name="Salamov A."/>
            <person name="Lipzen A."/>
            <person name="Mereny Z."/>
            <person name="Hegedus B."/>
            <person name="Baldrian P."/>
            <person name="Stursova M."/>
            <person name="Weitz H."/>
            <person name="Taylor A."/>
            <person name="Grigoriev I.V."/>
            <person name="Nagy L.G."/>
            <person name="Martin F."/>
            <person name="Kauserud H."/>
        </authorList>
    </citation>
    <scope>NUCLEOTIDE SEQUENCE</scope>
    <source>
        <strain evidence="7">CBHHK182m</strain>
    </source>
</reference>
<evidence type="ECO:0000256" key="4">
    <source>
        <dbReference type="ARBA" id="ARBA00023136"/>
    </source>
</evidence>
<dbReference type="InterPro" id="IPR007568">
    <property type="entry name" value="RTA1"/>
</dbReference>
<feature type="transmembrane region" description="Helical" evidence="5">
    <location>
        <begin position="73"/>
        <end position="94"/>
    </location>
</feature>
<feature type="transmembrane region" description="Helical" evidence="5">
    <location>
        <begin position="106"/>
        <end position="126"/>
    </location>
</feature>
<keyword evidence="6" id="KW-0732">Signal</keyword>
<keyword evidence="4 5" id="KW-0472">Membrane</keyword>
<feature type="transmembrane region" description="Helical" evidence="5">
    <location>
        <begin position="278"/>
        <end position="299"/>
    </location>
</feature>
<evidence type="ECO:0000256" key="1">
    <source>
        <dbReference type="ARBA" id="ARBA00004141"/>
    </source>
</evidence>
<dbReference type="Pfam" id="PF04479">
    <property type="entry name" value="RTA1"/>
    <property type="match status" value="1"/>
</dbReference>
<feature type="transmembrane region" description="Helical" evidence="5">
    <location>
        <begin position="152"/>
        <end position="173"/>
    </location>
</feature>
<organism evidence="7 8">
    <name type="scientific">Mycena metata</name>
    <dbReference type="NCBI Taxonomy" id="1033252"/>
    <lineage>
        <taxon>Eukaryota</taxon>
        <taxon>Fungi</taxon>
        <taxon>Dikarya</taxon>
        <taxon>Basidiomycota</taxon>
        <taxon>Agaricomycotina</taxon>
        <taxon>Agaricomycetes</taxon>
        <taxon>Agaricomycetidae</taxon>
        <taxon>Agaricales</taxon>
        <taxon>Marasmiineae</taxon>
        <taxon>Mycenaceae</taxon>
        <taxon>Mycena</taxon>
    </lineage>
</organism>
<dbReference type="Proteomes" id="UP001215598">
    <property type="component" value="Unassembled WGS sequence"/>
</dbReference>
<dbReference type="PANTHER" id="PTHR31465:SF1">
    <property type="entry name" value="PROTEIN RTA1-RELATED"/>
    <property type="match status" value="1"/>
</dbReference>
<comment type="caution">
    <text evidence="7">The sequence shown here is derived from an EMBL/GenBank/DDBJ whole genome shotgun (WGS) entry which is preliminary data.</text>
</comment>
<name>A0AAD7NPR2_9AGAR</name>
<dbReference type="AlphaFoldDB" id="A0AAD7NPR2"/>
<feature type="transmembrane region" description="Helical" evidence="5">
    <location>
        <begin position="240"/>
        <end position="258"/>
    </location>
</feature>
<evidence type="ECO:0000256" key="6">
    <source>
        <dbReference type="SAM" id="SignalP"/>
    </source>
</evidence>
<evidence type="ECO:0000256" key="2">
    <source>
        <dbReference type="ARBA" id="ARBA00022692"/>
    </source>
</evidence>
<dbReference type="PANTHER" id="PTHR31465">
    <property type="entry name" value="PROTEIN RTA1-RELATED"/>
    <property type="match status" value="1"/>
</dbReference>
<feature type="signal peptide" evidence="6">
    <location>
        <begin position="1"/>
        <end position="19"/>
    </location>
</feature>
<evidence type="ECO:0000313" key="8">
    <source>
        <dbReference type="Proteomes" id="UP001215598"/>
    </source>
</evidence>
<accession>A0AAD7NPR2</accession>
<keyword evidence="3 5" id="KW-1133">Transmembrane helix</keyword>
<feature type="transmembrane region" description="Helical" evidence="5">
    <location>
        <begin position="42"/>
        <end position="61"/>
    </location>
</feature>
<feature type="chain" id="PRO_5041900393" evidence="6">
    <location>
        <begin position="20"/>
        <end position="326"/>
    </location>
</feature>
<evidence type="ECO:0000256" key="3">
    <source>
        <dbReference type="ARBA" id="ARBA00022989"/>
    </source>
</evidence>